<comment type="caution">
    <text evidence="2">The sequence shown here is derived from an EMBL/GenBank/DDBJ whole genome shotgun (WGS) entry which is preliminary data.</text>
</comment>
<accession>A0A139RLF1</accession>
<feature type="compositionally biased region" description="Basic and acidic residues" evidence="1">
    <location>
        <begin position="47"/>
        <end position="84"/>
    </location>
</feature>
<name>A0A139RLF1_STRMT</name>
<dbReference type="PATRIC" id="fig|28037.238.peg.267"/>
<evidence type="ECO:0000313" key="3">
    <source>
        <dbReference type="Proteomes" id="UP000070779"/>
    </source>
</evidence>
<evidence type="ECO:0000256" key="1">
    <source>
        <dbReference type="SAM" id="MobiDB-lite"/>
    </source>
</evidence>
<protein>
    <submittedName>
        <fullName evidence="2">3'-to-5' exoribonuclease RNase R</fullName>
    </submittedName>
</protein>
<organism evidence="2 3">
    <name type="scientific">Streptococcus mitis</name>
    <dbReference type="NCBI Taxonomy" id="28037"/>
    <lineage>
        <taxon>Bacteria</taxon>
        <taxon>Bacillati</taxon>
        <taxon>Bacillota</taxon>
        <taxon>Bacilli</taxon>
        <taxon>Lactobacillales</taxon>
        <taxon>Streptococcaceae</taxon>
        <taxon>Streptococcus</taxon>
        <taxon>Streptococcus mitis group</taxon>
    </lineage>
</organism>
<reference evidence="2 3" key="1">
    <citation type="submission" date="2016-01" db="EMBL/GenBank/DDBJ databases">
        <title>Highly variable Streptococcus oralis are common among viridans streptococci isolated from primates.</title>
        <authorList>
            <person name="Denapaite D."/>
            <person name="Rieger M."/>
            <person name="Koendgen S."/>
            <person name="Brueckner R."/>
            <person name="Ochigava I."/>
            <person name="Kappeler P."/>
            <person name="Maetz-Rensing K."/>
            <person name="Leendertz F."/>
            <person name="Hakenbeck R."/>
        </authorList>
    </citation>
    <scope>NUCLEOTIDE SEQUENCE [LARGE SCALE GENOMIC DNA]</scope>
    <source>
        <strain evidence="2 3">DD22</strain>
    </source>
</reference>
<gene>
    <name evidence="2" type="ORF">SMIDD22_00219</name>
</gene>
<feature type="region of interest" description="Disordered" evidence="1">
    <location>
        <begin position="47"/>
        <end position="117"/>
    </location>
</feature>
<feature type="compositionally biased region" description="Basic residues" evidence="1">
    <location>
        <begin position="102"/>
        <end position="117"/>
    </location>
</feature>
<sequence length="117" mass="13399">MTLRGEKSGTTFRVGQQIRIRVERADKMTGEIDFSYIPSEFDVIEKGLKQSSRSDKGRGSSRRSDKKEDKRKSGRSNDKRNHSQKDKKKKGKKPFYKEVAKKGAKHGKGRGKGRRTK</sequence>
<dbReference type="EMBL" id="LQZD01000059">
    <property type="protein sequence ID" value="KXU15564.1"/>
    <property type="molecule type" value="Genomic_DNA"/>
</dbReference>
<dbReference type="AlphaFoldDB" id="A0A139RLF1"/>
<feature type="compositionally biased region" description="Basic residues" evidence="1">
    <location>
        <begin position="85"/>
        <end position="94"/>
    </location>
</feature>
<proteinExistence type="predicted"/>
<evidence type="ECO:0000313" key="2">
    <source>
        <dbReference type="EMBL" id="KXU15564.1"/>
    </source>
</evidence>
<dbReference type="Proteomes" id="UP000070779">
    <property type="component" value="Unassembled WGS sequence"/>
</dbReference>